<dbReference type="PANTHER" id="PTHR21495">
    <property type="entry name" value="NUCLEOPORIN-RELATED"/>
    <property type="match status" value="1"/>
</dbReference>
<reference evidence="6" key="2">
    <citation type="submission" date="2022-03" db="EMBL/GenBank/DDBJ databases">
        <title>Draft title - Genomic analysis of global carrot germplasm unveils the trajectory of domestication and the origin of high carotenoid orange carrot.</title>
        <authorList>
            <person name="Iorizzo M."/>
            <person name="Ellison S."/>
            <person name="Senalik D."/>
            <person name="Macko-Podgorni A."/>
            <person name="Grzebelus D."/>
            <person name="Bostan H."/>
            <person name="Rolling W."/>
            <person name="Curaba J."/>
            <person name="Simon P."/>
        </authorList>
    </citation>
    <scope>NUCLEOTIDE SEQUENCE</scope>
    <source>
        <tissue evidence="6">Leaf</tissue>
    </source>
</reference>
<keyword evidence="4" id="KW-0732">Signal</keyword>
<dbReference type="GO" id="GO:0048046">
    <property type="term" value="C:apoplast"/>
    <property type="evidence" value="ECO:0007669"/>
    <property type="project" value="UniProtKB-SubCell"/>
</dbReference>
<keyword evidence="7" id="KW-1185">Reference proteome</keyword>
<dbReference type="EMBL" id="LNRQ01000002">
    <property type="protein sequence ID" value="KZN04068.1"/>
    <property type="molecule type" value="Genomic_DNA"/>
</dbReference>
<keyword evidence="3 4" id="KW-0964">Secreted</keyword>
<comment type="subcellular location">
    <subcellularLocation>
        <location evidence="4">Secreted</location>
        <location evidence="4">Extracellular space</location>
        <location evidence="4">Apoplast</location>
    </subcellularLocation>
</comment>
<dbReference type="InterPro" id="IPR004265">
    <property type="entry name" value="Dirigent"/>
</dbReference>
<evidence type="ECO:0000256" key="3">
    <source>
        <dbReference type="ARBA" id="ARBA00022525"/>
    </source>
</evidence>
<dbReference type="GO" id="GO:0009699">
    <property type="term" value="P:phenylpropanoid biosynthetic process"/>
    <property type="evidence" value="ECO:0007669"/>
    <property type="project" value="UniProtKB-ARBA"/>
</dbReference>
<evidence type="ECO:0000256" key="2">
    <source>
        <dbReference type="ARBA" id="ARBA00011738"/>
    </source>
</evidence>
<comment type="similarity">
    <text evidence="1 4">Belongs to the plant dirigent protein family.</text>
</comment>
<dbReference type="Gene3D" id="2.40.480.10">
    <property type="entry name" value="Allene oxide cyclase-like"/>
    <property type="match status" value="1"/>
</dbReference>
<comment type="function">
    <text evidence="4">Dirigent proteins impart stereoselectivity on the phenoxy radical-coupling reaction, yielding optically active lignans from two molecules of coniferyl alcohol in the biosynthesis of lignans, flavonolignans, and alkaloids and thus plays a central role in plant secondary metabolism.</text>
</comment>
<dbReference type="EMBL" id="CP093344">
    <property type="protein sequence ID" value="WOG86228.1"/>
    <property type="molecule type" value="Genomic_DNA"/>
</dbReference>
<evidence type="ECO:0000256" key="1">
    <source>
        <dbReference type="ARBA" id="ARBA00010746"/>
    </source>
</evidence>
<proteinExistence type="inferred from homology"/>
<name>A0A166CLS7_DAUCS</name>
<dbReference type="OMA" id="FGMTSIM"/>
<feature type="signal peptide" evidence="4">
    <location>
        <begin position="1"/>
        <end position="17"/>
    </location>
</feature>
<gene>
    <name evidence="5" type="ORF">DCAR_004905</name>
    <name evidence="6" type="ORF">DCAR_0205429</name>
</gene>
<feature type="chain" id="PRO_5008191776" description="Dirigent protein" evidence="4">
    <location>
        <begin position="18"/>
        <end position="190"/>
    </location>
</feature>
<dbReference type="InterPro" id="IPR044859">
    <property type="entry name" value="Allene_oxi_cyc_Dirigent"/>
</dbReference>
<dbReference type="STRING" id="79200.A0A166CLS7"/>
<reference evidence="5" key="1">
    <citation type="journal article" date="2016" name="Nat. Genet.">
        <title>A high-quality carrot genome assembly provides new insights into carotenoid accumulation and asterid genome evolution.</title>
        <authorList>
            <person name="Iorizzo M."/>
            <person name="Ellison S."/>
            <person name="Senalik D."/>
            <person name="Zeng P."/>
            <person name="Satapoomin P."/>
            <person name="Huang J."/>
            <person name="Bowman M."/>
            <person name="Iovene M."/>
            <person name="Sanseverino W."/>
            <person name="Cavagnaro P."/>
            <person name="Yildiz M."/>
            <person name="Macko-Podgorni A."/>
            <person name="Moranska E."/>
            <person name="Grzebelus E."/>
            <person name="Grzebelus D."/>
            <person name="Ashrafi H."/>
            <person name="Zheng Z."/>
            <person name="Cheng S."/>
            <person name="Spooner D."/>
            <person name="Van Deynze A."/>
            <person name="Simon P."/>
        </authorList>
    </citation>
    <scope>NUCLEOTIDE SEQUENCE [LARGE SCALE GENOMIC DNA]</scope>
    <source>
        <tissue evidence="5">Leaf</tissue>
    </source>
</reference>
<protein>
    <recommendedName>
        <fullName evidence="4">Dirigent protein</fullName>
    </recommendedName>
</protein>
<evidence type="ECO:0000313" key="6">
    <source>
        <dbReference type="EMBL" id="WOG86228.1"/>
    </source>
</evidence>
<dbReference type="AlphaFoldDB" id="A0A166CLS7"/>
<dbReference type="Proteomes" id="UP000077755">
    <property type="component" value="Chromosome 2"/>
</dbReference>
<evidence type="ECO:0000256" key="4">
    <source>
        <dbReference type="RuleBase" id="RU363099"/>
    </source>
</evidence>
<organism evidence="5">
    <name type="scientific">Daucus carota subsp. sativus</name>
    <name type="common">Carrot</name>
    <dbReference type="NCBI Taxonomy" id="79200"/>
    <lineage>
        <taxon>Eukaryota</taxon>
        <taxon>Viridiplantae</taxon>
        <taxon>Streptophyta</taxon>
        <taxon>Embryophyta</taxon>
        <taxon>Tracheophyta</taxon>
        <taxon>Spermatophyta</taxon>
        <taxon>Magnoliopsida</taxon>
        <taxon>eudicotyledons</taxon>
        <taxon>Gunneridae</taxon>
        <taxon>Pentapetalae</taxon>
        <taxon>asterids</taxon>
        <taxon>campanulids</taxon>
        <taxon>Apiales</taxon>
        <taxon>Apiaceae</taxon>
        <taxon>Apioideae</taxon>
        <taxon>Scandiceae</taxon>
        <taxon>Daucinae</taxon>
        <taxon>Daucus</taxon>
        <taxon>Daucus sect. Daucus</taxon>
    </lineage>
</organism>
<accession>A0A166CLS7</accession>
<evidence type="ECO:0000313" key="7">
    <source>
        <dbReference type="Proteomes" id="UP000077755"/>
    </source>
</evidence>
<dbReference type="KEGG" id="dcr:108208130"/>
<comment type="subunit">
    <text evidence="2 4">Homodimer.</text>
</comment>
<dbReference type="Pfam" id="PF03018">
    <property type="entry name" value="Dirigent"/>
    <property type="match status" value="1"/>
</dbReference>
<dbReference type="Gramene" id="KZN04068">
    <property type="protein sequence ID" value="KZN04068"/>
    <property type="gene ID" value="DCAR_004905"/>
</dbReference>
<sequence length="190" mass="20990">MAKLALLFIFCVVVAAALPVFSSNGQGAEDLEKWFRGKGQNTEKLTKLHFYYHDLRGKTSVLVAQQQNSSPKSPKFFGMTSIMDDPLTAGPEFKSKLVGRVQGLFSSSAINEPSHLLCVMNFVFTDDKYNGSTLTVVGYNPTLQKHRELPVVGGTGVFRLARGVAQLKFFYFDVPGGNATVEYNVIVQHY</sequence>
<keyword evidence="4" id="KW-0052">Apoplast</keyword>
<evidence type="ECO:0000313" key="5">
    <source>
        <dbReference type="EMBL" id="KZN04068.1"/>
    </source>
</evidence>